<organism evidence="2 3">
    <name type="scientific">Elysia crispata</name>
    <name type="common">lettuce slug</name>
    <dbReference type="NCBI Taxonomy" id="231223"/>
    <lineage>
        <taxon>Eukaryota</taxon>
        <taxon>Metazoa</taxon>
        <taxon>Spiralia</taxon>
        <taxon>Lophotrochozoa</taxon>
        <taxon>Mollusca</taxon>
        <taxon>Gastropoda</taxon>
        <taxon>Heterobranchia</taxon>
        <taxon>Euthyneura</taxon>
        <taxon>Panpulmonata</taxon>
        <taxon>Sacoglossa</taxon>
        <taxon>Placobranchoidea</taxon>
        <taxon>Plakobranchidae</taxon>
        <taxon>Elysia</taxon>
    </lineage>
</organism>
<dbReference type="Proteomes" id="UP001283361">
    <property type="component" value="Unassembled WGS sequence"/>
</dbReference>
<keyword evidence="3" id="KW-1185">Reference proteome</keyword>
<name>A0AAE1DJL4_9GAST</name>
<protein>
    <submittedName>
        <fullName evidence="2">Uncharacterized protein</fullName>
    </submittedName>
</protein>
<accession>A0AAE1DJL4</accession>
<gene>
    <name evidence="2" type="ORF">RRG08_035240</name>
</gene>
<proteinExistence type="predicted"/>
<feature type="compositionally biased region" description="Polar residues" evidence="1">
    <location>
        <begin position="62"/>
        <end position="75"/>
    </location>
</feature>
<feature type="region of interest" description="Disordered" evidence="1">
    <location>
        <begin position="47"/>
        <end position="75"/>
    </location>
</feature>
<comment type="caution">
    <text evidence="2">The sequence shown here is derived from an EMBL/GenBank/DDBJ whole genome shotgun (WGS) entry which is preliminary data.</text>
</comment>
<evidence type="ECO:0000313" key="2">
    <source>
        <dbReference type="EMBL" id="KAK3772200.1"/>
    </source>
</evidence>
<reference evidence="2" key="1">
    <citation type="journal article" date="2023" name="G3 (Bethesda)">
        <title>A reference genome for the long-term kleptoplast-retaining sea slug Elysia crispata morphotype clarki.</title>
        <authorList>
            <person name="Eastman K.E."/>
            <person name="Pendleton A.L."/>
            <person name="Shaikh M.A."/>
            <person name="Suttiyut T."/>
            <person name="Ogas R."/>
            <person name="Tomko P."/>
            <person name="Gavelis G."/>
            <person name="Widhalm J.R."/>
            <person name="Wisecaver J.H."/>
        </authorList>
    </citation>
    <scope>NUCLEOTIDE SEQUENCE</scope>
    <source>
        <strain evidence="2">ECLA1</strain>
    </source>
</reference>
<dbReference type="EMBL" id="JAWDGP010003655">
    <property type="protein sequence ID" value="KAK3772200.1"/>
    <property type="molecule type" value="Genomic_DNA"/>
</dbReference>
<sequence length="75" mass="8365">MFCSPLYQRIRANWTSAAKQRRQGAINQVIGSKKRFYESPMRCLDGAGQNRFGSRPGDHSAKQPSGMVTTPANYS</sequence>
<evidence type="ECO:0000313" key="3">
    <source>
        <dbReference type="Proteomes" id="UP001283361"/>
    </source>
</evidence>
<dbReference type="AlphaFoldDB" id="A0AAE1DJL4"/>
<evidence type="ECO:0000256" key="1">
    <source>
        <dbReference type="SAM" id="MobiDB-lite"/>
    </source>
</evidence>